<feature type="compositionally biased region" description="Low complexity" evidence="2">
    <location>
        <begin position="263"/>
        <end position="276"/>
    </location>
</feature>
<proteinExistence type="predicted"/>
<organism evidence="4">
    <name type="scientific">Musca domestica</name>
    <name type="common">House fly</name>
    <dbReference type="NCBI Taxonomy" id="7370"/>
    <lineage>
        <taxon>Eukaryota</taxon>
        <taxon>Metazoa</taxon>
        <taxon>Ecdysozoa</taxon>
        <taxon>Arthropoda</taxon>
        <taxon>Hexapoda</taxon>
        <taxon>Insecta</taxon>
        <taxon>Pterygota</taxon>
        <taxon>Neoptera</taxon>
        <taxon>Endopterygota</taxon>
        <taxon>Diptera</taxon>
        <taxon>Brachycera</taxon>
        <taxon>Muscomorpha</taxon>
        <taxon>Muscoidea</taxon>
        <taxon>Muscidae</taxon>
        <taxon>Musca</taxon>
    </lineage>
</organism>
<evidence type="ECO:0000256" key="2">
    <source>
        <dbReference type="SAM" id="MobiDB-lite"/>
    </source>
</evidence>
<dbReference type="OrthoDB" id="27680at2759"/>
<dbReference type="PANTHER" id="PTHR14963">
    <property type="entry name" value="RHO GTPASE ACTIVATING PROTEIN 18,19-RELATED"/>
    <property type="match status" value="1"/>
</dbReference>
<dbReference type="EnsemblMetazoa" id="MDOA010067-RC">
    <property type="protein sequence ID" value="MDOA010067-PC"/>
    <property type="gene ID" value="MDOA010067"/>
</dbReference>
<dbReference type="SUPFAM" id="SSF48350">
    <property type="entry name" value="GTPase activation domain, GAP"/>
    <property type="match status" value="1"/>
</dbReference>
<keyword evidence="1" id="KW-0343">GTPase activation</keyword>
<gene>
    <name evidence="4" type="primary">101890318</name>
</gene>
<feature type="region of interest" description="Disordered" evidence="2">
    <location>
        <begin position="1"/>
        <end position="25"/>
    </location>
</feature>
<feature type="region of interest" description="Disordered" evidence="2">
    <location>
        <begin position="109"/>
        <end position="154"/>
    </location>
</feature>
<dbReference type="PANTHER" id="PTHR14963:SF1">
    <property type="entry name" value="RHO GTPASE-ACTIVATING PROTEIN CONUNDRUM"/>
    <property type="match status" value="1"/>
</dbReference>
<feature type="compositionally biased region" description="Low complexity" evidence="2">
    <location>
        <begin position="8"/>
        <end position="18"/>
    </location>
</feature>
<evidence type="ECO:0000313" key="4">
    <source>
        <dbReference type="EnsemblMetazoa" id="MDOA010067-PC"/>
    </source>
</evidence>
<dbReference type="STRING" id="7370.A0A1I8MZT1"/>
<sequence length="715" mass="80703">MPYIPNISSKMSNKMSSNTSLDNTSDQDYSEFLNEYLLQTHSPHNEPETHYEEGEFEAEWLIAAGFPQLTKPFEQGLELRTSELEPILASLSKPHADAIKQRVRTLNQTVRGRTKNRQKRKPDIRDVFRDFDESSTGTRSRSATPDSLDSIQGDEVWGNTSIPSFVSIFDHNTPNDNGNGHSPLFSGKSLKQKLRRTPSAPLKGSTDTLRGNHVRCDIPIYRAEGIELLGFSRIGTIHIPRNRNRSGSDPSCSVGRARGEMMTQDSQSDNNTSSSDSSDECLSNHQRLSNSSSPESTPQKILNKIHLDTPPQSVQNSPSSRDGISFESMCRETSSQDGVDTVDSSDLSLEFYSDIDTINETELKRLQPLFWLELASIFDRNHVQLDKRKPVKRRRKEEGKLFGVSLNALIRRDQQITGTDSTLVPLFLEGLLDELSKRGAREEGILRVAGHKQKTELLYQELESSFYQKPKKFQQLLSSASVHDLSALLKRWLRELPQPLLTNELIQLFYQCHALPPTDQAKALAIICQMLPHENRNTLRSLLRFLNYVIDQKEMNKMNLHNVATIIAPSFFPPRFVHPIDKNSIEDQVKMAAQCCRLTNVLITRGESLFQVPNNLIEESKASNKRQGKRGLHRRVKATTSLLHVSSSPISNNINNNNNNNSSNNNNNNNNNNSNNNNNNIHHHNNTSTISIGENGSMVTHQQSINPSHVHRLII</sequence>
<dbReference type="KEGG" id="mde:101890318"/>
<dbReference type="VEuPathDB" id="VectorBase:MDOMA2_008999"/>
<feature type="region of interest" description="Disordered" evidence="2">
    <location>
        <begin position="642"/>
        <end position="693"/>
    </location>
</feature>
<dbReference type="Gene3D" id="1.10.555.10">
    <property type="entry name" value="Rho GTPase activation protein"/>
    <property type="match status" value="1"/>
</dbReference>
<feature type="compositionally biased region" description="Low complexity" evidence="2">
    <location>
        <begin position="650"/>
        <end position="680"/>
    </location>
</feature>
<feature type="region of interest" description="Disordered" evidence="2">
    <location>
        <begin position="239"/>
        <end position="298"/>
    </location>
</feature>
<feature type="region of interest" description="Disordered" evidence="2">
    <location>
        <begin position="168"/>
        <end position="211"/>
    </location>
</feature>
<feature type="domain" description="Rho-GAP" evidence="3">
    <location>
        <begin position="404"/>
        <end position="610"/>
    </location>
</feature>
<feature type="compositionally biased region" description="Basic and acidic residues" evidence="2">
    <location>
        <begin position="121"/>
        <end position="132"/>
    </location>
</feature>
<dbReference type="VEuPathDB" id="VectorBase:MDOA010067"/>
<dbReference type="GO" id="GO:0005096">
    <property type="term" value="F:GTPase activator activity"/>
    <property type="evidence" value="ECO:0007669"/>
    <property type="project" value="UniProtKB-KW"/>
</dbReference>
<dbReference type="RefSeq" id="XP_005183785.2">
    <property type="nucleotide sequence ID" value="XM_005183728.4"/>
</dbReference>
<dbReference type="GO" id="GO:0007165">
    <property type="term" value="P:signal transduction"/>
    <property type="evidence" value="ECO:0007669"/>
    <property type="project" value="InterPro"/>
</dbReference>
<evidence type="ECO:0000259" key="3">
    <source>
        <dbReference type="PROSITE" id="PS50238"/>
    </source>
</evidence>
<dbReference type="InterPro" id="IPR008936">
    <property type="entry name" value="Rho_GTPase_activation_prot"/>
</dbReference>
<evidence type="ECO:0000256" key="1">
    <source>
        <dbReference type="ARBA" id="ARBA00022468"/>
    </source>
</evidence>
<dbReference type="eggNOG" id="KOG2200">
    <property type="taxonomic scope" value="Eukaryota"/>
</dbReference>
<dbReference type="PROSITE" id="PS50238">
    <property type="entry name" value="RHOGAP"/>
    <property type="match status" value="1"/>
</dbReference>
<dbReference type="InterPro" id="IPR000198">
    <property type="entry name" value="RhoGAP_dom"/>
</dbReference>
<dbReference type="GO" id="GO:0051056">
    <property type="term" value="P:regulation of small GTPase mediated signal transduction"/>
    <property type="evidence" value="ECO:0007669"/>
    <property type="project" value="TreeGrafter"/>
</dbReference>
<feature type="compositionally biased region" description="Polar residues" evidence="2">
    <location>
        <begin position="168"/>
        <end position="180"/>
    </location>
</feature>
<reference evidence="4" key="1">
    <citation type="submission" date="2020-05" db="UniProtKB">
        <authorList>
            <consortium name="EnsemblMetazoa"/>
        </authorList>
    </citation>
    <scope>IDENTIFICATION</scope>
    <source>
        <strain evidence="4">Aabys</strain>
    </source>
</reference>
<dbReference type="Pfam" id="PF00620">
    <property type="entry name" value="RhoGAP"/>
    <property type="match status" value="1"/>
</dbReference>
<feature type="compositionally biased region" description="Polar residues" evidence="2">
    <location>
        <begin position="134"/>
        <end position="150"/>
    </location>
</feature>
<feature type="compositionally biased region" description="Polar residues" evidence="2">
    <location>
        <begin position="280"/>
        <end position="298"/>
    </location>
</feature>
<name>A0A1I8MZT1_MUSDO</name>
<accession>A0A1I8MZT1</accession>
<dbReference type="AlphaFoldDB" id="A0A1I8MZT1"/>
<dbReference type="FunFam" id="1.10.555.10:FF:000067">
    <property type="entry name" value="Rho GTPase-activating protein conundrum"/>
    <property type="match status" value="1"/>
</dbReference>
<protein>
    <recommendedName>
        <fullName evidence="3">Rho-GAP domain-containing protein</fullName>
    </recommendedName>
</protein>
<dbReference type="GO" id="GO:0030833">
    <property type="term" value="P:regulation of actin filament polymerization"/>
    <property type="evidence" value="ECO:0007669"/>
    <property type="project" value="TreeGrafter"/>
</dbReference>
<dbReference type="SMART" id="SM00324">
    <property type="entry name" value="RhoGAP"/>
    <property type="match status" value="1"/>
</dbReference>
<dbReference type="GO" id="GO:0005737">
    <property type="term" value="C:cytoplasm"/>
    <property type="evidence" value="ECO:0007669"/>
    <property type="project" value="TreeGrafter"/>
</dbReference>